<evidence type="ECO:0000313" key="2">
    <source>
        <dbReference type="EMBL" id="SDS33530.1"/>
    </source>
</evidence>
<dbReference type="Gene3D" id="3.40.710.10">
    <property type="entry name" value="DD-peptidase/beta-lactamase superfamily"/>
    <property type="match status" value="1"/>
</dbReference>
<dbReference type="Pfam" id="PF00144">
    <property type="entry name" value="Beta-lactamase"/>
    <property type="match status" value="1"/>
</dbReference>
<accession>A0A1H1RCT8</accession>
<organism evidence="2 3">
    <name type="scientific">Halopseudomonas litoralis</name>
    <dbReference type="NCBI Taxonomy" id="797277"/>
    <lineage>
        <taxon>Bacteria</taxon>
        <taxon>Pseudomonadati</taxon>
        <taxon>Pseudomonadota</taxon>
        <taxon>Gammaproteobacteria</taxon>
        <taxon>Pseudomonadales</taxon>
        <taxon>Pseudomonadaceae</taxon>
        <taxon>Halopseudomonas</taxon>
    </lineage>
</organism>
<feature type="domain" description="Beta-lactamase-related" evidence="1">
    <location>
        <begin position="21"/>
        <end position="386"/>
    </location>
</feature>
<dbReference type="InterPro" id="IPR050789">
    <property type="entry name" value="Diverse_Enzym_Activities"/>
</dbReference>
<dbReference type="PANTHER" id="PTHR43283:SF3">
    <property type="entry name" value="BETA-LACTAMASE FAMILY PROTEIN (AFU_ORTHOLOGUE AFUA_5G07500)"/>
    <property type="match status" value="1"/>
</dbReference>
<keyword evidence="3" id="KW-1185">Reference proteome</keyword>
<dbReference type="Proteomes" id="UP000243426">
    <property type="component" value="Chromosome I"/>
</dbReference>
<dbReference type="EMBL" id="LT629748">
    <property type="protein sequence ID" value="SDS33530.1"/>
    <property type="molecule type" value="Genomic_DNA"/>
</dbReference>
<dbReference type="PANTHER" id="PTHR43283">
    <property type="entry name" value="BETA-LACTAMASE-RELATED"/>
    <property type="match status" value="1"/>
</dbReference>
<dbReference type="OrthoDB" id="119951at2"/>
<sequence>MSDSSLLAGMDLHRLSRIADHLETNYLSPGKLPCAVTLVARRGQVVWQQAQGLMDVERARPATSDTLFRIYSMTKPVTSIALMQLYEQGRFLLDDPVHKYIPSWRDLQVYQSGIHPSFVTRPPARAMTIRDLLTHQAGLSYGFSCRTNIDAAYRQLKLDGHSGLTLESLIDELSRLPLEFSPGSAWNYSLATDVCGYLVQLLSGMPLDDYFAKNIFRPLGMQDTFFTVPGDKLPRFAACYQHQPGDTFSLQDDPQTSHFAKRHGYLSGGGGLISTIGDYYRFAQALASGGELDGARIIGRKTLEFMRLNHLPNGTDLPSVSVGGFSETPYDGSGFGLGFAVKTDIAKSQTIGSVGEYGWGGMAGTTFFIDPVEDLLVVFMTQLIPSSSYMIRQELRALVYAALVD</sequence>
<dbReference type="InterPro" id="IPR001466">
    <property type="entry name" value="Beta-lactam-related"/>
</dbReference>
<reference evidence="3" key="1">
    <citation type="submission" date="2016-10" db="EMBL/GenBank/DDBJ databases">
        <authorList>
            <person name="Varghese N."/>
            <person name="Submissions S."/>
        </authorList>
    </citation>
    <scope>NUCLEOTIDE SEQUENCE [LARGE SCALE GENOMIC DNA]</scope>
    <source>
        <strain evidence="3">2SM5</strain>
    </source>
</reference>
<name>A0A1H1RCT8_9GAMM</name>
<dbReference type="SUPFAM" id="SSF56601">
    <property type="entry name" value="beta-lactamase/transpeptidase-like"/>
    <property type="match status" value="1"/>
</dbReference>
<dbReference type="STRING" id="797277.SAMN05216198_1718"/>
<dbReference type="AlphaFoldDB" id="A0A1H1RCT8"/>
<protein>
    <submittedName>
        <fullName evidence="2">CubicO group peptidase, beta-lactamase class C family</fullName>
    </submittedName>
</protein>
<dbReference type="InterPro" id="IPR012338">
    <property type="entry name" value="Beta-lactam/transpept-like"/>
</dbReference>
<evidence type="ECO:0000313" key="3">
    <source>
        <dbReference type="Proteomes" id="UP000243426"/>
    </source>
</evidence>
<evidence type="ECO:0000259" key="1">
    <source>
        <dbReference type="Pfam" id="PF00144"/>
    </source>
</evidence>
<gene>
    <name evidence="2" type="ORF">SAMN05216198_1718</name>
</gene>
<proteinExistence type="predicted"/>
<dbReference type="RefSeq" id="WP_090272923.1">
    <property type="nucleotide sequence ID" value="NZ_LT629748.1"/>
</dbReference>